<keyword evidence="2" id="KW-1185">Reference proteome</keyword>
<proteinExistence type="predicted"/>
<protein>
    <submittedName>
        <fullName evidence="1">Uncharacterized protein</fullName>
    </submittedName>
</protein>
<sequence length="87" mass="9190">MDVVMEDYLRFLRAGPEPGTGDDTKAFAGHHAACRAALAHVEALVKIGRLMGADGSAAEDAATILVEARQAIAAFPEEDPHGEEEQC</sequence>
<reference evidence="1 2" key="1">
    <citation type="submission" date="2020-03" db="EMBL/GenBank/DDBJ databases">
        <authorList>
            <person name="Sun Q."/>
        </authorList>
    </citation>
    <scope>NUCLEOTIDE SEQUENCE [LARGE SCALE GENOMIC DNA]</scope>
    <source>
        <strain evidence="1 2">JC162</strain>
    </source>
</reference>
<organism evidence="1 2">
    <name type="scientific">Neoroseomonas marina</name>
    <dbReference type="NCBI Taxonomy" id="1232220"/>
    <lineage>
        <taxon>Bacteria</taxon>
        <taxon>Pseudomonadati</taxon>
        <taxon>Pseudomonadota</taxon>
        <taxon>Alphaproteobacteria</taxon>
        <taxon>Acetobacterales</taxon>
        <taxon>Acetobacteraceae</taxon>
        <taxon>Neoroseomonas</taxon>
    </lineage>
</organism>
<comment type="caution">
    <text evidence="1">The sequence shown here is derived from an EMBL/GenBank/DDBJ whole genome shotgun (WGS) entry which is preliminary data.</text>
</comment>
<name>A0A848E9N5_9PROT</name>
<accession>A0A848E9N5</accession>
<dbReference type="AlphaFoldDB" id="A0A848E9N5"/>
<gene>
    <name evidence="1" type="ORF">GWK16_03385</name>
</gene>
<dbReference type="EMBL" id="JABBKX010000001">
    <property type="protein sequence ID" value="NMJ40267.1"/>
    <property type="molecule type" value="Genomic_DNA"/>
</dbReference>
<evidence type="ECO:0000313" key="2">
    <source>
        <dbReference type="Proteomes" id="UP000548582"/>
    </source>
</evidence>
<evidence type="ECO:0000313" key="1">
    <source>
        <dbReference type="EMBL" id="NMJ40267.1"/>
    </source>
</evidence>
<dbReference type="Proteomes" id="UP000548582">
    <property type="component" value="Unassembled WGS sequence"/>
</dbReference>